<dbReference type="CDD" id="cd06662">
    <property type="entry name" value="SURF1"/>
    <property type="match status" value="1"/>
</dbReference>
<keyword evidence="5 6" id="KW-0472">Membrane</keyword>
<dbReference type="RefSeq" id="WP_109887354.1">
    <property type="nucleotide sequence ID" value="NZ_CP029550.1"/>
</dbReference>
<keyword evidence="6" id="KW-1003">Cell membrane</keyword>
<dbReference type="GO" id="GO:0005886">
    <property type="term" value="C:plasma membrane"/>
    <property type="evidence" value="ECO:0007669"/>
    <property type="project" value="UniProtKB-SubCell"/>
</dbReference>
<dbReference type="PANTHER" id="PTHR23427">
    <property type="entry name" value="SURFEIT LOCUS PROTEIN"/>
    <property type="match status" value="1"/>
</dbReference>
<evidence type="ECO:0000256" key="5">
    <source>
        <dbReference type="ARBA" id="ARBA00023136"/>
    </source>
</evidence>
<keyword evidence="9" id="KW-1185">Reference proteome</keyword>
<dbReference type="Pfam" id="PF02104">
    <property type="entry name" value="SURF1"/>
    <property type="match status" value="1"/>
</dbReference>
<evidence type="ECO:0000256" key="7">
    <source>
        <dbReference type="SAM" id="MobiDB-lite"/>
    </source>
</evidence>
<evidence type="ECO:0000313" key="8">
    <source>
        <dbReference type="EMBL" id="AWN39665.1"/>
    </source>
</evidence>
<evidence type="ECO:0000256" key="4">
    <source>
        <dbReference type="ARBA" id="ARBA00022989"/>
    </source>
</evidence>
<feature type="transmembrane region" description="Helical" evidence="6">
    <location>
        <begin position="27"/>
        <end position="48"/>
    </location>
</feature>
<dbReference type="Proteomes" id="UP000245926">
    <property type="component" value="Chromosome"/>
</dbReference>
<dbReference type="EMBL" id="CP029550">
    <property type="protein sequence ID" value="AWN39665.1"/>
    <property type="molecule type" value="Genomic_DNA"/>
</dbReference>
<keyword evidence="3 6" id="KW-0812">Transmembrane</keyword>
<dbReference type="AlphaFoldDB" id="A0A2U8W0U4"/>
<feature type="transmembrane region" description="Helical" evidence="6">
    <location>
        <begin position="230"/>
        <end position="251"/>
    </location>
</feature>
<evidence type="ECO:0000256" key="6">
    <source>
        <dbReference type="RuleBase" id="RU363076"/>
    </source>
</evidence>
<keyword evidence="4 6" id="KW-1133">Transmembrane helix</keyword>
<dbReference type="InterPro" id="IPR002994">
    <property type="entry name" value="Surf1/Shy1"/>
</dbReference>
<comment type="subcellular location">
    <subcellularLocation>
        <location evidence="6">Cell membrane</location>
        <topology evidence="6">Multi-pass membrane protein</topology>
    </subcellularLocation>
    <subcellularLocation>
        <location evidence="1">Membrane</location>
    </subcellularLocation>
</comment>
<reference evidence="9" key="1">
    <citation type="submission" date="2018-05" db="EMBL/GenBank/DDBJ databases">
        <title>Complete Genome Sequence of Methylobacterium sp. 17SD2-17.</title>
        <authorList>
            <person name="Srinivasan S."/>
        </authorList>
    </citation>
    <scope>NUCLEOTIDE SEQUENCE [LARGE SCALE GENOMIC DNA]</scope>
    <source>
        <strain evidence="9">17SD2-17</strain>
    </source>
</reference>
<proteinExistence type="inferred from homology"/>
<evidence type="ECO:0000256" key="2">
    <source>
        <dbReference type="ARBA" id="ARBA00007165"/>
    </source>
</evidence>
<dbReference type="OrthoDB" id="6079986at2"/>
<protein>
    <recommendedName>
        <fullName evidence="6">SURF1-like protein</fullName>
    </recommendedName>
</protein>
<evidence type="ECO:0000256" key="1">
    <source>
        <dbReference type="ARBA" id="ARBA00004370"/>
    </source>
</evidence>
<evidence type="ECO:0000313" key="9">
    <source>
        <dbReference type="Proteomes" id="UP000245926"/>
    </source>
</evidence>
<evidence type="ECO:0000256" key="3">
    <source>
        <dbReference type="ARBA" id="ARBA00022692"/>
    </source>
</evidence>
<dbReference type="InterPro" id="IPR045214">
    <property type="entry name" value="Surf1/Surf4"/>
</dbReference>
<dbReference type="PROSITE" id="PS50895">
    <property type="entry name" value="SURF1"/>
    <property type="match status" value="1"/>
</dbReference>
<dbReference type="PANTHER" id="PTHR23427:SF2">
    <property type="entry name" value="SURFEIT LOCUS PROTEIN 1"/>
    <property type="match status" value="1"/>
</dbReference>
<dbReference type="KEGG" id="mets:DK389_02855"/>
<accession>A0A2U8W0U4</accession>
<organism evidence="8 9">
    <name type="scientific">Methylobacterium durans</name>
    <dbReference type="NCBI Taxonomy" id="2202825"/>
    <lineage>
        <taxon>Bacteria</taxon>
        <taxon>Pseudomonadati</taxon>
        <taxon>Pseudomonadota</taxon>
        <taxon>Alphaproteobacteria</taxon>
        <taxon>Hyphomicrobiales</taxon>
        <taxon>Methylobacteriaceae</taxon>
        <taxon>Methylobacterium</taxon>
    </lineage>
</organism>
<sequence length="261" mass="27786">MGDGPVGGDDRGPPDAPEASPRHSRGVLAAILVGATLAFTLLAGLGTWQLHRRGWKLDLIAHVDARLRAPPTPPPPRSDWPQIGTEDAYRRLRVAGTFLHDRETLVQAVTEAGAGAWVMTPLRKADGGVVLINRGFVPDARRDPARRREGQVPGETIVTGLLRLSEPGGAFLRSNDPAAGRWFSRDVPAIAAASGLTDAAPYFIDADAAPNPGGLPVGGLTVVAFRNDHLVYAITWYALALMVAGATIHLLRYASRRPTDP</sequence>
<gene>
    <name evidence="8" type="ORF">DK389_02855</name>
</gene>
<comment type="similarity">
    <text evidence="2 6">Belongs to the SURF1 family.</text>
</comment>
<name>A0A2U8W0U4_9HYPH</name>
<feature type="region of interest" description="Disordered" evidence="7">
    <location>
        <begin position="1"/>
        <end position="23"/>
    </location>
</feature>